<dbReference type="KEGG" id="nneo:PQG83_12235"/>
<dbReference type="RefSeq" id="WP_312741400.1">
    <property type="nucleotide sequence ID" value="NZ_CP116968.1"/>
</dbReference>
<reference evidence="1 2" key="1">
    <citation type="submission" date="2023-01" db="EMBL/GenBank/DDBJ databases">
        <title>Cultivation and genomic characterization of new, ubiquitous marine nitrite-oxidizing bacteria from the Nitrospirales.</title>
        <authorList>
            <person name="Mueller A.J."/>
            <person name="Daebeler A."/>
            <person name="Herbold C.W."/>
            <person name="Kirkegaard R.H."/>
            <person name="Daims H."/>
        </authorList>
    </citation>
    <scope>NUCLEOTIDE SEQUENCE [LARGE SCALE GENOMIC DNA]</scope>
    <source>
        <strain evidence="1 2">DK</strain>
    </source>
</reference>
<gene>
    <name evidence="1" type="ORF">PQG83_12235</name>
</gene>
<keyword evidence="2" id="KW-1185">Reference proteome</keyword>
<protein>
    <submittedName>
        <fullName evidence="1">Uncharacterized protein</fullName>
    </submittedName>
</protein>
<organism evidence="1 2">
    <name type="scientific">Candidatus Nitrospira neomarina</name>
    <dbReference type="NCBI Taxonomy" id="3020899"/>
    <lineage>
        <taxon>Bacteria</taxon>
        <taxon>Pseudomonadati</taxon>
        <taxon>Nitrospirota</taxon>
        <taxon>Nitrospiria</taxon>
        <taxon>Nitrospirales</taxon>
        <taxon>Nitrospiraceae</taxon>
        <taxon>Nitrospira</taxon>
    </lineage>
</organism>
<evidence type="ECO:0000313" key="2">
    <source>
        <dbReference type="Proteomes" id="UP001302494"/>
    </source>
</evidence>
<evidence type="ECO:0000313" key="1">
    <source>
        <dbReference type="EMBL" id="WNM60529.1"/>
    </source>
</evidence>
<dbReference type="Proteomes" id="UP001302494">
    <property type="component" value="Chromosome"/>
</dbReference>
<sequence length="137" mass="15771">MGTAKNEVLQSSPRPGRVLIITRDHSIRDFLGQILKLHGYDCEYLEEFPKAMMEQTWKGFDVLFIESHFLEQLKHGMRSGTSHASGSPMVVVLGDLPQSGETRHFRELKKPLDYRQMGRLMDECLFLKTQRCASQDD</sequence>
<accession>A0AA96GLL0</accession>
<dbReference type="EMBL" id="CP116968">
    <property type="protein sequence ID" value="WNM60529.1"/>
    <property type="molecule type" value="Genomic_DNA"/>
</dbReference>
<proteinExistence type="predicted"/>
<dbReference type="AlphaFoldDB" id="A0AA96GLL0"/>
<name>A0AA96GLL0_9BACT</name>